<proteinExistence type="predicted"/>
<evidence type="ECO:0000313" key="2">
    <source>
        <dbReference type="EMBL" id="VTR39230.1"/>
    </source>
</evidence>
<gene>
    <name evidence="2" type="ORF">NCTC12965_04343</name>
    <name evidence="1" type="ORF">NCTC13193_02168</name>
</gene>
<evidence type="ECO:0000313" key="3">
    <source>
        <dbReference type="Proteomes" id="UP000270487"/>
    </source>
</evidence>
<name>A0A3S5AX11_SERFO</name>
<accession>A0A3S5AX11</accession>
<protein>
    <submittedName>
        <fullName evidence="1">Uncharacterized protein</fullName>
    </submittedName>
</protein>
<dbReference type="EMBL" id="LR134492">
    <property type="protein sequence ID" value="VEI68048.1"/>
    <property type="molecule type" value="Genomic_DNA"/>
</dbReference>
<organism evidence="1 3">
    <name type="scientific">Serratia fonticola</name>
    <dbReference type="NCBI Taxonomy" id="47917"/>
    <lineage>
        <taxon>Bacteria</taxon>
        <taxon>Pseudomonadati</taxon>
        <taxon>Pseudomonadota</taxon>
        <taxon>Gammaproteobacteria</taxon>
        <taxon>Enterobacterales</taxon>
        <taxon>Yersiniaceae</taxon>
        <taxon>Serratia</taxon>
    </lineage>
</organism>
<sequence length="31" mass="3680">MPKAWWNTRPQIDDKVAILLNWSESIYTSIC</sequence>
<dbReference type="AlphaFoldDB" id="A0A3S5AX11"/>
<reference evidence="1 3" key="1">
    <citation type="submission" date="2018-12" db="EMBL/GenBank/DDBJ databases">
        <authorList>
            <consortium name="Pathogen Informatics"/>
        </authorList>
    </citation>
    <scope>NUCLEOTIDE SEQUENCE [LARGE SCALE GENOMIC DNA]</scope>
    <source>
        <strain evidence="2">NCTC12965</strain>
        <strain evidence="1 3">NCTC13193</strain>
    </source>
</reference>
<dbReference type="EMBL" id="CABEEZ010000096">
    <property type="protein sequence ID" value="VTR39230.1"/>
    <property type="molecule type" value="Genomic_DNA"/>
</dbReference>
<evidence type="ECO:0000313" key="1">
    <source>
        <dbReference type="EMBL" id="VEI68048.1"/>
    </source>
</evidence>
<dbReference type="Proteomes" id="UP000270487">
    <property type="component" value="Chromosome"/>
</dbReference>